<evidence type="ECO:0000256" key="1">
    <source>
        <dbReference type="SAM" id="SignalP"/>
    </source>
</evidence>
<dbReference type="Proteomes" id="UP000887569">
    <property type="component" value="Unplaced"/>
</dbReference>
<evidence type="ECO:0000313" key="2">
    <source>
        <dbReference type="Proteomes" id="UP000887569"/>
    </source>
</evidence>
<organism evidence="2 3">
    <name type="scientific">Parascaris univalens</name>
    <name type="common">Nematode worm</name>
    <dbReference type="NCBI Taxonomy" id="6257"/>
    <lineage>
        <taxon>Eukaryota</taxon>
        <taxon>Metazoa</taxon>
        <taxon>Ecdysozoa</taxon>
        <taxon>Nematoda</taxon>
        <taxon>Chromadorea</taxon>
        <taxon>Rhabditida</taxon>
        <taxon>Spirurina</taxon>
        <taxon>Ascaridomorpha</taxon>
        <taxon>Ascaridoidea</taxon>
        <taxon>Ascarididae</taxon>
        <taxon>Parascaris</taxon>
    </lineage>
</organism>
<evidence type="ECO:0000313" key="3">
    <source>
        <dbReference type="WBParaSite" id="PgR053_g007_t02"/>
    </source>
</evidence>
<protein>
    <submittedName>
        <fullName evidence="3">Uncharacterized protein</fullName>
    </submittedName>
</protein>
<sequence length="241" mass="26626">APRSMAALGIFPAAVLVIVTVVTISPTTAASDMPMWVDSRIGSIGLEKLNVAVDNYTSSYILIPWSSISKLPRFSSITEPRFLVREAVCQHFGYELPSVTRKDDLKLLKEILRSKVAKDLIMLADRIKSYPTFCFFLTLVEDKGAVQADLCTAITKFVLCVRHIISSTIHTTTLQSNESQDATNTVKPLQIAILQVEPLEMTSSPNTTTMSAQKALRSHSDEILNKITLSVTFISFFILTL</sequence>
<keyword evidence="2" id="KW-1185">Reference proteome</keyword>
<reference evidence="3" key="1">
    <citation type="submission" date="2022-11" db="UniProtKB">
        <authorList>
            <consortium name="WormBaseParasite"/>
        </authorList>
    </citation>
    <scope>IDENTIFICATION</scope>
</reference>
<dbReference type="WBParaSite" id="PgR053_g007_t02">
    <property type="protein sequence ID" value="PgR053_g007_t02"/>
    <property type="gene ID" value="PgR053_g007"/>
</dbReference>
<keyword evidence="1" id="KW-0732">Signal</keyword>
<accession>A0A915BQX0</accession>
<feature type="chain" id="PRO_5037792925" evidence="1">
    <location>
        <begin position="31"/>
        <end position="241"/>
    </location>
</feature>
<dbReference type="AlphaFoldDB" id="A0A915BQX0"/>
<proteinExistence type="predicted"/>
<feature type="signal peptide" evidence="1">
    <location>
        <begin position="1"/>
        <end position="30"/>
    </location>
</feature>
<name>A0A915BQX0_PARUN</name>